<dbReference type="AlphaFoldDB" id="A0A2M9BVS7"/>
<keyword evidence="2" id="KW-0732">Signal</keyword>
<evidence type="ECO:0000313" key="3">
    <source>
        <dbReference type="EMBL" id="PJJ62057.1"/>
    </source>
</evidence>
<dbReference type="InterPro" id="IPR013783">
    <property type="entry name" value="Ig-like_fold"/>
</dbReference>
<dbReference type="EMBL" id="PGFB01000003">
    <property type="protein sequence ID" value="PJJ62057.1"/>
    <property type="molecule type" value="Genomic_DNA"/>
</dbReference>
<protein>
    <submittedName>
        <fullName evidence="3">Uncharacterized protein DUF3494</fullName>
    </submittedName>
</protein>
<reference evidence="3 4" key="1">
    <citation type="submission" date="2017-11" db="EMBL/GenBank/DDBJ databases">
        <title>Genomic Encyclopedia of Archaeal and Bacterial Type Strains, Phase II (KMG-II): From Individual Species to Whole Genera.</title>
        <authorList>
            <person name="Goeker M."/>
        </authorList>
    </citation>
    <scope>NUCLEOTIDE SEQUENCE [LARGE SCALE GENOMIC DNA]</scope>
    <source>
        <strain evidence="3 4">DSM 25625</strain>
    </source>
</reference>
<dbReference type="Pfam" id="PF11999">
    <property type="entry name" value="Ice_binding"/>
    <property type="match status" value="1"/>
</dbReference>
<organism evidence="3 4">
    <name type="scientific">Compostimonas suwonensis</name>
    <dbReference type="NCBI Taxonomy" id="1048394"/>
    <lineage>
        <taxon>Bacteria</taxon>
        <taxon>Bacillati</taxon>
        <taxon>Actinomycetota</taxon>
        <taxon>Actinomycetes</taxon>
        <taxon>Micrococcales</taxon>
        <taxon>Microbacteriaceae</taxon>
        <taxon>Compostimonas</taxon>
    </lineage>
</organism>
<comment type="caution">
    <text evidence="3">The sequence shown here is derived from an EMBL/GenBank/DDBJ whole genome shotgun (WGS) entry which is preliminary data.</text>
</comment>
<evidence type="ECO:0000256" key="2">
    <source>
        <dbReference type="ARBA" id="ARBA00022729"/>
    </source>
</evidence>
<dbReference type="RefSeq" id="WP_157802889.1">
    <property type="nucleotide sequence ID" value="NZ_PGFB01000003.1"/>
</dbReference>
<evidence type="ECO:0000256" key="1">
    <source>
        <dbReference type="ARBA" id="ARBA00005445"/>
    </source>
</evidence>
<dbReference type="Gene3D" id="2.60.40.10">
    <property type="entry name" value="Immunoglobulins"/>
    <property type="match status" value="1"/>
</dbReference>
<evidence type="ECO:0000313" key="4">
    <source>
        <dbReference type="Proteomes" id="UP000230161"/>
    </source>
</evidence>
<proteinExistence type="inferred from homology"/>
<sequence length="482" mass="46750">MSKTTGRVRARGDRRVTRGGGPATVVLALFLTVATGAASASASWSASGTASVVAVTGTLSPPLDVTVPSTAMSDVPVSWTAASVGVGSSGYYVTRHPVDLGDPVDPGDPADPGVAVCASSPASPITTTACTDAAVPDGSYHYVVTAVHTSWTATSAPSEPVTVVNASALVVTTQPTDTLEDEPISPAPTVALVTAAGDPFPSAGVPVTLTIGSNPAGGALAGTTTVDTDASGLASFVGLAIDASGAGYSLSATSPGLTPASSDPFTVIEPFLGAARSFSVLAGSVISGGMTALSGDLGVSPGTTVTGFPPGTLGGDIHAGDPAAADAQLALTEAYDELLARAPDAAVSGDLGGLTLTPGTYHATAALLLTGTLIFDARGDPDAVFVVRTDAELSTAAGSVVELVDGAQASNVFWVVAAAAGTGEDSVFAGTILALGAITLGDAATLTGRALSRSPVTLSASVVTGVAPAATRAAELGRAGPP</sequence>
<keyword evidence="4" id="KW-1185">Reference proteome</keyword>
<dbReference type="InterPro" id="IPR021884">
    <property type="entry name" value="Ice-bd_prot"/>
</dbReference>
<comment type="similarity">
    <text evidence="1">Belongs to the ice-binding protein family.</text>
</comment>
<dbReference type="OrthoDB" id="2082707at2"/>
<dbReference type="GO" id="GO:0005975">
    <property type="term" value="P:carbohydrate metabolic process"/>
    <property type="evidence" value="ECO:0007669"/>
    <property type="project" value="UniProtKB-ARBA"/>
</dbReference>
<name>A0A2M9BVS7_9MICO</name>
<dbReference type="Proteomes" id="UP000230161">
    <property type="component" value="Unassembled WGS sequence"/>
</dbReference>
<accession>A0A2M9BVS7</accession>
<gene>
    <name evidence="3" type="ORF">CLV54_1850</name>
</gene>